<keyword evidence="1" id="KW-0472">Membrane</keyword>
<feature type="transmembrane region" description="Helical" evidence="1">
    <location>
        <begin position="75"/>
        <end position="105"/>
    </location>
</feature>
<gene>
    <name evidence="2" type="ORF">V1I91_03785</name>
</gene>
<keyword evidence="1" id="KW-0812">Transmembrane</keyword>
<dbReference type="RefSeq" id="WP_272650004.1">
    <property type="nucleotide sequence ID" value="NZ_JAZDDG010000002.1"/>
</dbReference>
<feature type="transmembrane region" description="Helical" evidence="1">
    <location>
        <begin position="160"/>
        <end position="182"/>
    </location>
</feature>
<feature type="transmembrane region" description="Helical" evidence="1">
    <location>
        <begin position="12"/>
        <end position="34"/>
    </location>
</feature>
<name>A0ABU7IQD8_9FLAO</name>
<feature type="transmembrane region" description="Helical" evidence="1">
    <location>
        <begin position="125"/>
        <end position="153"/>
    </location>
</feature>
<dbReference type="Proteomes" id="UP001356308">
    <property type="component" value="Unassembled WGS sequence"/>
</dbReference>
<accession>A0ABU7IQD8</accession>
<keyword evidence="1" id="KW-1133">Transmembrane helix</keyword>
<keyword evidence="3" id="KW-1185">Reference proteome</keyword>
<reference evidence="2 3" key="1">
    <citation type="submission" date="2024-01" db="EMBL/GenBank/DDBJ databases">
        <title>Maribacter spp. originated from different algae showed divergent polysaccharides utilization ability.</title>
        <authorList>
            <person name="Wang H."/>
            <person name="Wu Y."/>
        </authorList>
    </citation>
    <scope>NUCLEOTIDE SEQUENCE [LARGE SCALE GENOMIC DNA]</scope>
    <source>
        <strain evidence="2 3">PR1</strain>
    </source>
</reference>
<protein>
    <recommendedName>
        <fullName evidence="4">Beta-carotene 15,15'-monooxygenase</fullName>
    </recommendedName>
</protein>
<feature type="transmembrane region" description="Helical" evidence="1">
    <location>
        <begin position="202"/>
        <end position="227"/>
    </location>
</feature>
<evidence type="ECO:0000313" key="3">
    <source>
        <dbReference type="Proteomes" id="UP001356308"/>
    </source>
</evidence>
<sequence>MISSIFGKTKPVNFIILLGFILFFYPIVHSYLLLRDFSDLNILKEVGVLAVLLFCVLIMDFIVKRNKLTGTNSFAILFFTLLLVAFPESLGDSNAILCTFFLLLSTRRILSIKSLREIKLKIFDASIWILVASLFYDWAILYLILVMAAIYIYEPKNIRNWLVLLSAGVCFIIILVGFLTLFDNLDFIFDHYNFYLDFRVILPIQIASSIKIILYLILTVVLSVWAFLKLGKAGVGRIIMIRLVVLSFILGLLVNLLLIPNKSYAIMITFFPSVILIANYVESIKREKFREILLIVSITLPILGFIGRLLISH</sequence>
<proteinExistence type="predicted"/>
<feature type="transmembrane region" description="Helical" evidence="1">
    <location>
        <begin position="239"/>
        <end position="258"/>
    </location>
</feature>
<feature type="transmembrane region" description="Helical" evidence="1">
    <location>
        <begin position="293"/>
        <end position="311"/>
    </location>
</feature>
<evidence type="ECO:0000256" key="1">
    <source>
        <dbReference type="SAM" id="Phobius"/>
    </source>
</evidence>
<evidence type="ECO:0008006" key="4">
    <source>
        <dbReference type="Google" id="ProtNLM"/>
    </source>
</evidence>
<organism evidence="2 3">
    <name type="scientific">Maribacter cobaltidurans</name>
    <dbReference type="NCBI Taxonomy" id="1178778"/>
    <lineage>
        <taxon>Bacteria</taxon>
        <taxon>Pseudomonadati</taxon>
        <taxon>Bacteroidota</taxon>
        <taxon>Flavobacteriia</taxon>
        <taxon>Flavobacteriales</taxon>
        <taxon>Flavobacteriaceae</taxon>
        <taxon>Maribacter</taxon>
    </lineage>
</organism>
<evidence type="ECO:0000313" key="2">
    <source>
        <dbReference type="EMBL" id="MEE1975174.1"/>
    </source>
</evidence>
<feature type="transmembrane region" description="Helical" evidence="1">
    <location>
        <begin position="264"/>
        <end position="281"/>
    </location>
</feature>
<feature type="transmembrane region" description="Helical" evidence="1">
    <location>
        <begin position="46"/>
        <end position="63"/>
    </location>
</feature>
<comment type="caution">
    <text evidence="2">The sequence shown here is derived from an EMBL/GenBank/DDBJ whole genome shotgun (WGS) entry which is preliminary data.</text>
</comment>
<dbReference type="EMBL" id="JAZDDG010000002">
    <property type="protein sequence ID" value="MEE1975174.1"/>
    <property type="molecule type" value="Genomic_DNA"/>
</dbReference>